<protein>
    <submittedName>
        <fullName evidence="1">Uncharacterized protein</fullName>
    </submittedName>
</protein>
<reference evidence="2" key="1">
    <citation type="journal article" date="2016" name="Proc. Natl. Acad. Sci. U.S.A.">
        <title>Chromosome-level assembly of Arabidopsis thaliana Ler reveals the extent of translocation and inversion polymorphisms.</title>
        <authorList>
            <person name="Zapata L."/>
            <person name="Ding J."/>
            <person name="Willing E.M."/>
            <person name="Hartwig B."/>
            <person name="Bezdan D."/>
            <person name="Jiao W.B."/>
            <person name="Patel V."/>
            <person name="Velikkakam James G."/>
            <person name="Koornneef M."/>
            <person name="Ossowski S."/>
            <person name="Schneeberger K."/>
        </authorList>
    </citation>
    <scope>NUCLEOTIDE SEQUENCE [LARGE SCALE GENOMIC DNA]</scope>
    <source>
        <strain evidence="2">cv. Landsberg erecta</strain>
    </source>
</reference>
<evidence type="ECO:0000313" key="2">
    <source>
        <dbReference type="Proteomes" id="UP000078284"/>
    </source>
</evidence>
<evidence type="ECO:0000313" key="1">
    <source>
        <dbReference type="EMBL" id="OAO95257.1"/>
    </source>
</evidence>
<organism evidence="1 2">
    <name type="scientific">Arabidopsis thaliana</name>
    <name type="common">Mouse-ear cress</name>
    <dbReference type="NCBI Taxonomy" id="3702"/>
    <lineage>
        <taxon>Eukaryota</taxon>
        <taxon>Viridiplantae</taxon>
        <taxon>Streptophyta</taxon>
        <taxon>Embryophyta</taxon>
        <taxon>Tracheophyta</taxon>
        <taxon>Spermatophyta</taxon>
        <taxon>Magnoliopsida</taxon>
        <taxon>eudicotyledons</taxon>
        <taxon>Gunneridae</taxon>
        <taxon>Pentapetalae</taxon>
        <taxon>rosids</taxon>
        <taxon>malvids</taxon>
        <taxon>Brassicales</taxon>
        <taxon>Brassicaceae</taxon>
        <taxon>Camelineae</taxon>
        <taxon>Arabidopsis</taxon>
    </lineage>
</organism>
<sequence>MICFCFAWRVEKDPPCRTAGLLVVVSSASISTACRQQCAMIAFFPVVPIMSFESLHFACGCFSPYRFHYFQVYLGLSATCPRVSTRDLGFSVAGFVLRTTSSFTSEASVLSLMLPRPLFSSPSSLRYSVIGYYWCFESRLAFTVESGFWRSTSLLASSTCGQ</sequence>
<accession>A0A178UPJ0</accession>
<dbReference type="EMBL" id="LUHQ01000005">
    <property type="protein sequence ID" value="OAO95257.1"/>
    <property type="molecule type" value="Genomic_DNA"/>
</dbReference>
<comment type="caution">
    <text evidence="1">The sequence shown here is derived from an EMBL/GenBank/DDBJ whole genome shotgun (WGS) entry which is preliminary data.</text>
</comment>
<gene>
    <name evidence="1" type="ordered locus">AXX17_At5g28700</name>
</gene>
<name>A0A178UPJ0_ARATH</name>
<proteinExistence type="predicted"/>
<dbReference type="Proteomes" id="UP000078284">
    <property type="component" value="Chromosome 5"/>
</dbReference>
<dbReference type="AlphaFoldDB" id="A0A178UPJ0"/>